<feature type="domain" description="EamA" evidence="8">
    <location>
        <begin position="34"/>
        <end position="161"/>
    </location>
</feature>
<feature type="transmembrane region" description="Helical" evidence="7">
    <location>
        <begin position="121"/>
        <end position="138"/>
    </location>
</feature>
<feature type="transmembrane region" description="Helical" evidence="7">
    <location>
        <begin position="90"/>
        <end position="109"/>
    </location>
</feature>
<evidence type="ECO:0000256" key="7">
    <source>
        <dbReference type="SAM" id="Phobius"/>
    </source>
</evidence>
<evidence type="ECO:0000256" key="1">
    <source>
        <dbReference type="ARBA" id="ARBA00004651"/>
    </source>
</evidence>
<keyword evidence="4 7" id="KW-0812">Transmembrane</keyword>
<dbReference type="PANTHER" id="PTHR42920">
    <property type="entry name" value="OS03G0707200 PROTEIN-RELATED"/>
    <property type="match status" value="1"/>
</dbReference>
<dbReference type="KEGG" id="bfk:QN062_06225"/>
<feature type="transmembrane region" description="Helical" evidence="7">
    <location>
        <begin position="204"/>
        <end position="223"/>
    </location>
</feature>
<evidence type="ECO:0000256" key="3">
    <source>
        <dbReference type="ARBA" id="ARBA00022475"/>
    </source>
</evidence>
<accession>A0AB39UJ05</accession>
<evidence type="ECO:0000256" key="4">
    <source>
        <dbReference type="ARBA" id="ARBA00022692"/>
    </source>
</evidence>
<dbReference type="AlphaFoldDB" id="A0AB39UJ05"/>
<keyword evidence="3" id="KW-1003">Cell membrane</keyword>
<evidence type="ECO:0000259" key="8">
    <source>
        <dbReference type="Pfam" id="PF00892"/>
    </source>
</evidence>
<evidence type="ECO:0000313" key="9">
    <source>
        <dbReference type="EMBL" id="XDS46441.1"/>
    </source>
</evidence>
<evidence type="ECO:0000313" key="10">
    <source>
        <dbReference type="EMBL" id="XDS48778.1"/>
    </source>
</evidence>
<evidence type="ECO:0000313" key="11">
    <source>
        <dbReference type="EMBL" id="XDS50005.1"/>
    </source>
</evidence>
<feature type="transmembrane region" description="Helical" evidence="7">
    <location>
        <begin position="293"/>
        <end position="312"/>
    </location>
</feature>
<dbReference type="Pfam" id="PF00892">
    <property type="entry name" value="EamA"/>
    <property type="match status" value="2"/>
</dbReference>
<feature type="domain" description="EamA" evidence="8">
    <location>
        <begin position="175"/>
        <end position="310"/>
    </location>
</feature>
<feature type="transmembrane region" description="Helical" evidence="7">
    <location>
        <begin position="145"/>
        <end position="166"/>
    </location>
</feature>
<gene>
    <name evidence="11" type="ORF">QN062_06225</name>
    <name evidence="10" type="ORF">QN216_00420</name>
    <name evidence="9" type="ORF">QN217_10025</name>
</gene>
<dbReference type="EMBL" id="CP129683">
    <property type="protein sequence ID" value="XDS50005.1"/>
    <property type="molecule type" value="Genomic_DNA"/>
</dbReference>
<dbReference type="SUPFAM" id="SSF103481">
    <property type="entry name" value="Multidrug resistance efflux transporter EmrE"/>
    <property type="match status" value="2"/>
</dbReference>
<proteinExistence type="inferred from homology"/>
<organism evidence="10">
    <name type="scientific">Bifidobacterium fermentum</name>
    <dbReference type="NCBI Taxonomy" id="3059035"/>
    <lineage>
        <taxon>Bacteria</taxon>
        <taxon>Bacillati</taxon>
        <taxon>Actinomycetota</taxon>
        <taxon>Actinomycetes</taxon>
        <taxon>Bifidobacteriales</taxon>
        <taxon>Bifidobacteriaceae</taxon>
        <taxon>Bifidobacterium</taxon>
    </lineage>
</organism>
<name>A0AB39UJ05_9BIFI</name>
<dbReference type="InterPro" id="IPR037185">
    <property type="entry name" value="EmrE-like"/>
</dbReference>
<dbReference type="RefSeq" id="WP_369340977.1">
    <property type="nucleotide sequence ID" value="NZ_CP129675.1"/>
</dbReference>
<dbReference type="InterPro" id="IPR051258">
    <property type="entry name" value="Diverse_Substrate_Transporter"/>
</dbReference>
<feature type="transmembrane region" description="Helical" evidence="7">
    <location>
        <begin position="268"/>
        <end position="287"/>
    </location>
</feature>
<keyword evidence="6 7" id="KW-0472">Membrane</keyword>
<dbReference type="EMBL" id="CP129682">
    <property type="protein sequence ID" value="XDS48778.1"/>
    <property type="molecule type" value="Genomic_DNA"/>
</dbReference>
<dbReference type="PANTHER" id="PTHR42920:SF5">
    <property type="entry name" value="EAMA DOMAIN-CONTAINING PROTEIN"/>
    <property type="match status" value="1"/>
</dbReference>
<evidence type="ECO:0000256" key="6">
    <source>
        <dbReference type="ARBA" id="ARBA00023136"/>
    </source>
</evidence>
<evidence type="ECO:0000256" key="2">
    <source>
        <dbReference type="ARBA" id="ARBA00007362"/>
    </source>
</evidence>
<feature type="transmembrane region" description="Helical" evidence="7">
    <location>
        <begin position="238"/>
        <end position="256"/>
    </location>
</feature>
<feature type="transmembrane region" description="Helical" evidence="7">
    <location>
        <begin position="30"/>
        <end position="49"/>
    </location>
</feature>
<dbReference type="EMBL" id="CP129675">
    <property type="protein sequence ID" value="XDS46441.1"/>
    <property type="molecule type" value="Genomic_DNA"/>
</dbReference>
<comment type="similarity">
    <text evidence="2">Belongs to the EamA transporter family.</text>
</comment>
<sequence length="318" mass="34149">MSRQDPERISDEARHCASRASWSRGHLGRVIPRIMLLAAAAIWGSTYTISKSAMEVISPQWLLAIRTLVGALILWAICRNRLQSLRNPKVLLATVGVAVLYYVAFLAQMKGLTLISPGRSAFLSALYCVIIPIIQWVMRRRSPGLHHIVAAVLCLVGVGCVAGDAMTAGAGASILGDGLTIVCAFAFAAYFYALGTLSIATDAVVLTFVIFLVSGLLFLVGAICTEPFPMQIVRHQNAWVAVLYLVIAAVGAQILQNIGLASTSAMEASILLSTDTLFALAISMIWFGERPSGMAVIGFVFIFLAVLLAVTMNRHARQ</sequence>
<comment type="subcellular location">
    <subcellularLocation>
        <location evidence="1">Cell membrane</location>
        <topology evidence="1">Multi-pass membrane protein</topology>
    </subcellularLocation>
</comment>
<feature type="transmembrane region" description="Helical" evidence="7">
    <location>
        <begin position="172"/>
        <end position="192"/>
    </location>
</feature>
<reference evidence="10" key="1">
    <citation type="submission" date="2023-07" db="EMBL/GenBank/DDBJ databases">
        <title>Bifidobacterium aquikefiriaerophilum sp. nov. and Bifidobacterium eccum sp. nov., isolated from water kefir.</title>
        <authorList>
            <person name="Breselge S."/>
            <person name="Bellassi P."/>
            <person name="Barcenilla C."/>
            <person name="Alvarez-Ordonez A."/>
            <person name="Morelli L."/>
            <person name="Cotter P.D."/>
        </authorList>
    </citation>
    <scope>NUCLEOTIDE SEQUENCE</scope>
    <source>
        <strain evidence="11">WK012_4_13</strain>
        <strain evidence="10">WK013_4_14</strain>
        <strain evidence="9">WK048_4_13</strain>
    </source>
</reference>
<evidence type="ECO:0000256" key="5">
    <source>
        <dbReference type="ARBA" id="ARBA00022989"/>
    </source>
</evidence>
<dbReference type="GO" id="GO:0005886">
    <property type="term" value="C:plasma membrane"/>
    <property type="evidence" value="ECO:0007669"/>
    <property type="project" value="UniProtKB-SubCell"/>
</dbReference>
<feature type="transmembrane region" description="Helical" evidence="7">
    <location>
        <begin position="61"/>
        <end position="78"/>
    </location>
</feature>
<dbReference type="InterPro" id="IPR000620">
    <property type="entry name" value="EamA_dom"/>
</dbReference>
<keyword evidence="5 7" id="KW-1133">Transmembrane helix</keyword>
<protein>
    <submittedName>
        <fullName evidence="10">DMT family transporter</fullName>
    </submittedName>
</protein>